<dbReference type="EMBL" id="BJUX01000020">
    <property type="protein sequence ID" value="GEK89693.1"/>
    <property type="molecule type" value="Genomic_DNA"/>
</dbReference>
<accession>A0A1H7V1G5</accession>
<evidence type="ECO:0000313" key="2">
    <source>
        <dbReference type="EMBL" id="GEK89693.1"/>
    </source>
</evidence>
<evidence type="ECO:0000313" key="4">
    <source>
        <dbReference type="Proteomes" id="UP000198548"/>
    </source>
</evidence>
<feature type="transmembrane region" description="Helical" evidence="1">
    <location>
        <begin position="407"/>
        <end position="429"/>
    </location>
</feature>
<proteinExistence type="predicted"/>
<feature type="transmembrane region" description="Helical" evidence="1">
    <location>
        <begin position="132"/>
        <end position="155"/>
    </location>
</feature>
<feature type="transmembrane region" description="Helical" evidence="1">
    <location>
        <begin position="307"/>
        <end position="332"/>
    </location>
</feature>
<evidence type="ECO:0000256" key="1">
    <source>
        <dbReference type="SAM" id="Phobius"/>
    </source>
</evidence>
<keyword evidence="1" id="KW-0812">Transmembrane</keyword>
<feature type="transmembrane region" description="Helical" evidence="1">
    <location>
        <begin position="279"/>
        <end position="300"/>
    </location>
</feature>
<feature type="transmembrane region" description="Helical" evidence="1">
    <location>
        <begin position="367"/>
        <end position="395"/>
    </location>
</feature>
<keyword evidence="1" id="KW-0472">Membrane</keyword>
<reference evidence="2 5" key="2">
    <citation type="submission" date="2019-07" db="EMBL/GenBank/DDBJ databases">
        <title>Whole genome shotgun sequence of Alkalibacterium putridalgicola NBRC 103243.</title>
        <authorList>
            <person name="Hosoyama A."/>
            <person name="Uohara A."/>
            <person name="Ohji S."/>
            <person name="Ichikawa N."/>
        </authorList>
    </citation>
    <scope>NUCLEOTIDE SEQUENCE [LARGE SCALE GENOMIC DNA]</scope>
    <source>
        <strain evidence="2 5">NBRC 103243</strain>
    </source>
</reference>
<dbReference type="InterPro" id="IPR019733">
    <property type="entry name" value="Uncharacterised_YhfT"/>
</dbReference>
<gene>
    <name evidence="2" type="ORF">APU01nite_17320</name>
    <name evidence="3" type="ORF">SAMN04488100_12112</name>
</gene>
<dbReference type="AlphaFoldDB" id="A0A1H7V1G5"/>
<protein>
    <submittedName>
        <fullName evidence="2">Membrane protein</fullName>
    </submittedName>
</protein>
<dbReference type="STRING" id="426703.SAMN04488100_12112"/>
<feature type="transmembrane region" description="Helical" evidence="1">
    <location>
        <begin position="98"/>
        <end position="120"/>
    </location>
</feature>
<feature type="transmembrane region" description="Helical" evidence="1">
    <location>
        <begin position="239"/>
        <end position="259"/>
    </location>
</feature>
<dbReference type="EMBL" id="FOBL01000021">
    <property type="protein sequence ID" value="SEM02869.1"/>
    <property type="molecule type" value="Genomic_DNA"/>
</dbReference>
<dbReference type="Proteomes" id="UP000198548">
    <property type="component" value="Unassembled WGS sequence"/>
</dbReference>
<evidence type="ECO:0000313" key="5">
    <source>
        <dbReference type="Proteomes" id="UP000321425"/>
    </source>
</evidence>
<organism evidence="3 4">
    <name type="scientific">Alkalibacterium putridalgicola</name>
    <dbReference type="NCBI Taxonomy" id="426703"/>
    <lineage>
        <taxon>Bacteria</taxon>
        <taxon>Bacillati</taxon>
        <taxon>Bacillota</taxon>
        <taxon>Bacilli</taxon>
        <taxon>Lactobacillales</taxon>
        <taxon>Carnobacteriaceae</taxon>
        <taxon>Alkalibacterium</taxon>
    </lineage>
</organism>
<dbReference type="OrthoDB" id="92225at2"/>
<feature type="transmembrane region" description="Helical" evidence="1">
    <location>
        <begin position="49"/>
        <end position="77"/>
    </location>
</feature>
<sequence>MDVLQLVVIGALGAMATILTNRGIAVFNDGLRPIMPEYFDDHAISRQELAATSFAVSFGLVIGFGIPVSIGASILLIHSVLLMTDIIGTWTPNTKMGLVLAGVLGAAWGIGLTLGLQFIVDLFAMLPVDFLAALGAVGNPIIVAFALFPGIAVAYQHGFGKGALTAGVSAFVLVLIRQFGTFTLPGGQAVTISAEGVTLLTGMIFMLYFAIKVKGDSNENQNLVNIFAERVKKIKKNMILLSLTGGLVAAATSLTLIAGDPISLSLMDGGQFGEAALAAFARGIGFIPLVFSTAIVTGVYSPAGATFVFVVGILLQGNPILAFILGALVMLIEISLLSGAAKGLDRFPGVREMGEHIRSAMNRVLEVALLIGGALASEQIAPGIGFFWVIGVYLLNRTAKKPLVDMAVGPVAAIVLGIIVNILFLLNLWTPAA</sequence>
<feature type="transmembrane region" description="Helical" evidence="1">
    <location>
        <begin position="192"/>
        <end position="211"/>
    </location>
</feature>
<keyword evidence="1" id="KW-1133">Transmembrane helix</keyword>
<evidence type="ECO:0000313" key="3">
    <source>
        <dbReference type="EMBL" id="SEM02869.1"/>
    </source>
</evidence>
<reference evidence="3 4" key="1">
    <citation type="submission" date="2016-10" db="EMBL/GenBank/DDBJ databases">
        <authorList>
            <person name="de Groot N.N."/>
        </authorList>
    </citation>
    <scope>NUCLEOTIDE SEQUENCE [LARGE SCALE GENOMIC DNA]</scope>
    <source>
        <strain evidence="3 4">DSM 19182</strain>
    </source>
</reference>
<dbReference type="RefSeq" id="WP_091488665.1">
    <property type="nucleotide sequence ID" value="NZ_BJUX01000020.1"/>
</dbReference>
<keyword evidence="5" id="KW-1185">Reference proteome</keyword>
<dbReference type="Pfam" id="PF10797">
    <property type="entry name" value="YhfT"/>
    <property type="match status" value="1"/>
</dbReference>
<name>A0A1H7V1G5_9LACT</name>
<dbReference type="Proteomes" id="UP000321425">
    <property type="component" value="Unassembled WGS sequence"/>
</dbReference>
<feature type="transmembrane region" description="Helical" evidence="1">
    <location>
        <begin position="162"/>
        <end position="180"/>
    </location>
</feature>